<proteinExistence type="predicted"/>
<dbReference type="Proteomes" id="UP000238042">
    <property type="component" value="Unassembled WGS sequence"/>
</dbReference>
<dbReference type="RefSeq" id="WP_105194340.1">
    <property type="nucleotide sequence ID" value="NZ_PSZM01000001.1"/>
</dbReference>
<keyword evidence="3" id="KW-1185">Reference proteome</keyword>
<dbReference type="AlphaFoldDB" id="A0A2S8AGD1"/>
<gene>
    <name evidence="2" type="ORF">C4S77_01145</name>
</gene>
<comment type="caution">
    <text evidence="2">The sequence shown here is derived from an EMBL/GenBank/DDBJ whole genome shotgun (WGS) entry which is preliminary data.</text>
</comment>
<name>A0A2S8AGD1_9FLAO</name>
<dbReference type="Gene3D" id="3.90.1570.30">
    <property type="match status" value="1"/>
</dbReference>
<protein>
    <recommendedName>
        <fullName evidence="1">Type I restriction enzyme R protein N-terminal domain-containing protein</fullName>
    </recommendedName>
</protein>
<feature type="domain" description="Type I restriction enzyme R protein N-terminal" evidence="1">
    <location>
        <begin position="38"/>
        <end position="144"/>
    </location>
</feature>
<sequence>MELPILNFPEKYDFEIKEKNSFWYIFDEVRKKWLILTPEEWVRQHIVRFIKSEKNTPDSAFVIEKKIELNRQIKRLDILLYKKSDPWVLVECKAPEIQISRKTFEQAARYNINVKATYILLTNGLQHIYFHYNSSKNEYMIVSDFDW</sequence>
<dbReference type="OrthoDB" id="9790377at2"/>
<dbReference type="Pfam" id="PF13588">
    <property type="entry name" value="HSDR_N_2"/>
    <property type="match status" value="1"/>
</dbReference>
<reference evidence="2 3" key="1">
    <citation type="submission" date="2018-02" db="EMBL/GenBank/DDBJ databases">
        <title>Genome sequences of Apibacter spp., gut symbionts of Asian honey bees.</title>
        <authorList>
            <person name="Kwong W.K."/>
            <person name="Steele M.I."/>
            <person name="Moran N.A."/>
        </authorList>
    </citation>
    <scope>NUCLEOTIDE SEQUENCE [LARGE SCALE GENOMIC DNA]</scope>
    <source>
        <strain evidence="3">wkB301</strain>
    </source>
</reference>
<evidence type="ECO:0000259" key="1">
    <source>
        <dbReference type="Pfam" id="PF13588"/>
    </source>
</evidence>
<dbReference type="InterPro" id="IPR029464">
    <property type="entry name" value="HSDR_N"/>
</dbReference>
<accession>A0A2S8AGD1</accession>
<evidence type="ECO:0000313" key="2">
    <source>
        <dbReference type="EMBL" id="PQL95430.1"/>
    </source>
</evidence>
<organism evidence="2 3">
    <name type="scientific">Apibacter adventoris</name>
    <dbReference type="NCBI Taxonomy" id="1679466"/>
    <lineage>
        <taxon>Bacteria</taxon>
        <taxon>Pseudomonadati</taxon>
        <taxon>Bacteroidota</taxon>
        <taxon>Flavobacteriia</taxon>
        <taxon>Flavobacteriales</taxon>
        <taxon>Weeksellaceae</taxon>
        <taxon>Apibacter</taxon>
    </lineage>
</organism>
<evidence type="ECO:0000313" key="3">
    <source>
        <dbReference type="Proteomes" id="UP000238042"/>
    </source>
</evidence>
<dbReference type="EMBL" id="PSZM01000001">
    <property type="protein sequence ID" value="PQL95430.1"/>
    <property type="molecule type" value="Genomic_DNA"/>
</dbReference>